<evidence type="ECO:0000256" key="1">
    <source>
        <dbReference type="SAM" id="SignalP"/>
    </source>
</evidence>
<evidence type="ECO:0000313" key="2">
    <source>
        <dbReference type="EMBL" id="PKR82205.1"/>
    </source>
</evidence>
<sequence>MKILLSLLLSFCISSCYVFSAVNPTQHDQEKPEINKRDEKGKKQGKWIFYGKDQPEKGFPPEGKISEGPFKNDRKNGVWILYFNDGETPKLEGTYVNNRPNGSFVKYHPNGKIKEQGTFEKRFYSDSLKRFNEEGILIYEGNYDETGQENGTVKYFHDNGNPEFVYEAKNGVPTGKATRYWPNGDVKEEIVFGEDGKVVETTGEIERENKEVEVKKPGDENVKTAPKPENVKKFKPNAYNKIFNDDKELWQEGEFKNGKLYDGRLYIYDEDGLLFKVEVYKEGKYHSDGQL</sequence>
<gene>
    <name evidence="2" type="ORF">CW751_02415</name>
</gene>
<name>A0A2I0R6L1_9FLAO</name>
<dbReference type="RefSeq" id="WP_101333350.1">
    <property type="nucleotide sequence ID" value="NZ_PJNI01000001.1"/>
</dbReference>
<dbReference type="Pfam" id="PF07661">
    <property type="entry name" value="MORN_2"/>
    <property type="match status" value="3"/>
</dbReference>
<feature type="chain" id="PRO_5014165307" description="Toxin-antitoxin system YwqK family antitoxin" evidence="1">
    <location>
        <begin position="21"/>
        <end position="291"/>
    </location>
</feature>
<dbReference type="InterPro" id="IPR011652">
    <property type="entry name" value="MORN_2"/>
</dbReference>
<reference evidence="2 3" key="1">
    <citation type="submission" date="2017-12" db="EMBL/GenBank/DDBJ databases">
        <title>The draft genome sequence of Brumimicrobium saltpan LHR20.</title>
        <authorList>
            <person name="Do Z.-J."/>
            <person name="Luo H.-R."/>
        </authorList>
    </citation>
    <scope>NUCLEOTIDE SEQUENCE [LARGE SCALE GENOMIC DNA]</scope>
    <source>
        <strain evidence="2 3">LHR20</strain>
    </source>
</reference>
<feature type="signal peptide" evidence="1">
    <location>
        <begin position="1"/>
        <end position="20"/>
    </location>
</feature>
<dbReference type="EMBL" id="PJNI01000001">
    <property type="protein sequence ID" value="PKR82205.1"/>
    <property type="molecule type" value="Genomic_DNA"/>
</dbReference>
<organism evidence="2 3">
    <name type="scientific">Brumimicrobium salinarum</name>
    <dbReference type="NCBI Taxonomy" id="2058658"/>
    <lineage>
        <taxon>Bacteria</taxon>
        <taxon>Pseudomonadati</taxon>
        <taxon>Bacteroidota</taxon>
        <taxon>Flavobacteriia</taxon>
        <taxon>Flavobacteriales</taxon>
        <taxon>Crocinitomicaceae</taxon>
        <taxon>Brumimicrobium</taxon>
    </lineage>
</organism>
<proteinExistence type="predicted"/>
<accession>A0A2I0R6L1</accession>
<comment type="caution">
    <text evidence="2">The sequence shown here is derived from an EMBL/GenBank/DDBJ whole genome shotgun (WGS) entry which is preliminary data.</text>
</comment>
<evidence type="ECO:0008006" key="4">
    <source>
        <dbReference type="Google" id="ProtNLM"/>
    </source>
</evidence>
<evidence type="ECO:0000313" key="3">
    <source>
        <dbReference type="Proteomes" id="UP000236654"/>
    </source>
</evidence>
<dbReference type="Proteomes" id="UP000236654">
    <property type="component" value="Unassembled WGS sequence"/>
</dbReference>
<protein>
    <recommendedName>
        <fullName evidence="4">Toxin-antitoxin system YwqK family antitoxin</fullName>
    </recommendedName>
</protein>
<dbReference type="Gene3D" id="2.20.110.10">
    <property type="entry name" value="Histone H3 K4-specific methyltransferase SET7/9 N-terminal domain"/>
    <property type="match status" value="2"/>
</dbReference>
<dbReference type="SUPFAM" id="SSF82185">
    <property type="entry name" value="Histone H3 K4-specific methyltransferase SET7/9 N-terminal domain"/>
    <property type="match status" value="3"/>
</dbReference>
<keyword evidence="1" id="KW-0732">Signal</keyword>
<dbReference type="AlphaFoldDB" id="A0A2I0R6L1"/>
<keyword evidence="3" id="KW-1185">Reference proteome</keyword>
<dbReference type="OrthoDB" id="9812747at2"/>